<comment type="caution">
    <text evidence="2">The sequence shown here is derived from an EMBL/GenBank/DDBJ whole genome shotgun (WGS) entry which is preliminary data.</text>
</comment>
<dbReference type="Proteomes" id="UP000440578">
    <property type="component" value="Unassembled WGS sequence"/>
</dbReference>
<feature type="compositionally biased region" description="Pro residues" evidence="1">
    <location>
        <begin position="28"/>
        <end position="44"/>
    </location>
</feature>
<name>A0A6A4W0L9_AMPAM</name>
<evidence type="ECO:0008006" key="4">
    <source>
        <dbReference type="Google" id="ProtNLM"/>
    </source>
</evidence>
<sequence length="128" mass="13435">MSGYPQSGYPPGPGGPYVAQPSGMGGPPQYPGQGYPPPGYPQGPYPQGQYPQGQGYPQGPYPGQGYPQGQPYPGQPYPGQPVIVQQQERRDSGGDGCLKQMAICCGIYACLSCCNPCEWLGCLLGCDD</sequence>
<accession>A0A6A4W0L9</accession>
<organism evidence="2 3">
    <name type="scientific">Amphibalanus amphitrite</name>
    <name type="common">Striped barnacle</name>
    <name type="synonym">Balanus amphitrite</name>
    <dbReference type="NCBI Taxonomy" id="1232801"/>
    <lineage>
        <taxon>Eukaryota</taxon>
        <taxon>Metazoa</taxon>
        <taxon>Ecdysozoa</taxon>
        <taxon>Arthropoda</taxon>
        <taxon>Crustacea</taxon>
        <taxon>Multicrustacea</taxon>
        <taxon>Cirripedia</taxon>
        <taxon>Thoracica</taxon>
        <taxon>Thoracicalcarea</taxon>
        <taxon>Balanomorpha</taxon>
        <taxon>Balanoidea</taxon>
        <taxon>Balanidae</taxon>
        <taxon>Amphibalaninae</taxon>
        <taxon>Amphibalanus</taxon>
    </lineage>
</organism>
<dbReference type="EMBL" id="VIIS01001237">
    <property type="protein sequence ID" value="KAF0300756.1"/>
    <property type="molecule type" value="Genomic_DNA"/>
</dbReference>
<dbReference type="AlphaFoldDB" id="A0A6A4W0L9"/>
<feature type="compositionally biased region" description="Low complexity" evidence="1">
    <location>
        <begin position="45"/>
        <end position="72"/>
    </location>
</feature>
<keyword evidence="3" id="KW-1185">Reference proteome</keyword>
<reference evidence="2 3" key="1">
    <citation type="submission" date="2019-07" db="EMBL/GenBank/DDBJ databases">
        <title>Draft genome assembly of a fouling barnacle, Amphibalanus amphitrite (Darwin, 1854): The first reference genome for Thecostraca.</title>
        <authorList>
            <person name="Kim W."/>
        </authorList>
    </citation>
    <scope>NUCLEOTIDE SEQUENCE [LARGE SCALE GENOMIC DNA]</scope>
    <source>
        <strain evidence="2">SNU_AA5</strain>
        <tissue evidence="2">Soma without cirri and trophi</tissue>
    </source>
</reference>
<evidence type="ECO:0000313" key="3">
    <source>
        <dbReference type="Proteomes" id="UP000440578"/>
    </source>
</evidence>
<evidence type="ECO:0000313" key="2">
    <source>
        <dbReference type="EMBL" id="KAF0300756.1"/>
    </source>
</evidence>
<proteinExistence type="predicted"/>
<feature type="region of interest" description="Disordered" evidence="1">
    <location>
        <begin position="1"/>
        <end position="94"/>
    </location>
</feature>
<evidence type="ECO:0000256" key="1">
    <source>
        <dbReference type="SAM" id="MobiDB-lite"/>
    </source>
</evidence>
<gene>
    <name evidence="2" type="ORF">FJT64_003265</name>
</gene>
<protein>
    <recommendedName>
        <fullName evidence="4">Rhodopsin</fullName>
    </recommendedName>
</protein>
<dbReference type="EMBL" id="VIIS01001237">
    <property type="protein sequence ID" value="KAF0300755.1"/>
    <property type="molecule type" value="Genomic_DNA"/>
</dbReference>